<name>A0A4Z1NXA0_9PEZI</name>
<gene>
    <name evidence="1" type="ORF">E6O75_ATG05537</name>
</gene>
<organism evidence="1 2">
    <name type="scientific">Venturia nashicola</name>
    <dbReference type="NCBI Taxonomy" id="86259"/>
    <lineage>
        <taxon>Eukaryota</taxon>
        <taxon>Fungi</taxon>
        <taxon>Dikarya</taxon>
        <taxon>Ascomycota</taxon>
        <taxon>Pezizomycotina</taxon>
        <taxon>Dothideomycetes</taxon>
        <taxon>Pleosporomycetidae</taxon>
        <taxon>Venturiales</taxon>
        <taxon>Venturiaceae</taxon>
        <taxon>Venturia</taxon>
    </lineage>
</organism>
<keyword evidence="2" id="KW-1185">Reference proteome</keyword>
<proteinExistence type="predicted"/>
<comment type="caution">
    <text evidence="1">The sequence shown here is derived from an EMBL/GenBank/DDBJ whole genome shotgun (WGS) entry which is preliminary data.</text>
</comment>
<dbReference type="AlphaFoldDB" id="A0A4Z1NXA0"/>
<dbReference type="Proteomes" id="UP000298493">
    <property type="component" value="Unassembled WGS sequence"/>
</dbReference>
<reference evidence="1 2" key="1">
    <citation type="submission" date="2019-04" db="EMBL/GenBank/DDBJ databases">
        <title>High contiguity whole genome sequence and gene annotation resource for two Venturia nashicola isolates.</title>
        <authorList>
            <person name="Prokchorchik M."/>
            <person name="Won K."/>
            <person name="Lee Y."/>
            <person name="Choi E.D."/>
            <person name="Segonzac C."/>
            <person name="Sohn K.H."/>
        </authorList>
    </citation>
    <scope>NUCLEOTIDE SEQUENCE [LARGE SCALE GENOMIC DNA]</scope>
    <source>
        <strain evidence="1 2">PRI2</strain>
    </source>
</reference>
<dbReference type="EMBL" id="SNSC02000010">
    <property type="protein sequence ID" value="TID20773.1"/>
    <property type="molecule type" value="Genomic_DNA"/>
</dbReference>
<sequence length="235" mass="24535">MAESGEADLAALRFRDVFCSVARVFCCTVATGTASAAGTVSESGPTDCGETVARPRVVFRFLVRDCCCSSAGEDVKDGARALSESNGEFGDDTGEAAKVASEFEMVLCGWTAFVVLRFRVTFFGGSGCSTFSGFGDGVSDGVGIECAVAMATFSFDLIALCFVPEAALVSIDLSPSIDFAMLCCCGLGAVPVFARFERVLMAGGSSESSGTDISESLRFGGIFEDWQLVRVMVSL</sequence>
<protein>
    <submittedName>
        <fullName evidence="1">Uncharacterized protein</fullName>
    </submittedName>
</protein>
<evidence type="ECO:0000313" key="1">
    <source>
        <dbReference type="EMBL" id="TID20773.1"/>
    </source>
</evidence>
<evidence type="ECO:0000313" key="2">
    <source>
        <dbReference type="Proteomes" id="UP000298493"/>
    </source>
</evidence>
<accession>A0A4Z1NXA0</accession>